<reference evidence="2 12" key="1">
    <citation type="submission" date="2014-09" db="EMBL/GenBank/DDBJ databases">
        <title>Butyrate-producing bacteria isolated from human gut.</title>
        <authorList>
            <person name="Zhang Q."/>
            <person name="Zhao L."/>
        </authorList>
    </citation>
    <scope>NUCLEOTIDE SEQUENCE [LARGE SCALE GENOMIC DNA]</scope>
    <source>
        <strain evidence="2 12">R22</strain>
    </source>
</reference>
<evidence type="ECO:0000313" key="4">
    <source>
        <dbReference type="EMBL" id="RGM44399.1"/>
    </source>
</evidence>
<gene>
    <name evidence="11" type="ORF">DW028_13300</name>
    <name evidence="10" type="ORF">DW172_14890</name>
    <name evidence="9" type="ORF">DW848_13435</name>
    <name evidence="8" type="ORF">DW948_11165</name>
    <name evidence="7" type="ORF">DW975_16170</name>
    <name evidence="6" type="ORF">DWW89_16525</name>
    <name evidence="5" type="ORF">DXB99_17435</name>
    <name evidence="4" type="ORF">DXC13_14330</name>
    <name evidence="3" type="ORF">DXD13_15390</name>
    <name evidence="2" type="ORF">LD38_16540</name>
</gene>
<evidence type="ECO:0000313" key="8">
    <source>
        <dbReference type="EMBL" id="RHA11870.1"/>
    </source>
</evidence>
<dbReference type="SUPFAM" id="SSF46785">
    <property type="entry name" value="Winged helix' DNA-binding domain"/>
    <property type="match status" value="1"/>
</dbReference>
<evidence type="ECO:0000313" key="17">
    <source>
        <dbReference type="Proteomes" id="UP000283431"/>
    </source>
</evidence>
<accession>A0A2U2ECU2</accession>
<dbReference type="Proteomes" id="UP000261052">
    <property type="component" value="Unassembled WGS sequence"/>
</dbReference>
<evidence type="ECO:0000313" key="2">
    <source>
        <dbReference type="EMBL" id="PWE82325.1"/>
    </source>
</evidence>
<evidence type="ECO:0000313" key="16">
    <source>
        <dbReference type="Proteomes" id="UP000283297"/>
    </source>
</evidence>
<dbReference type="Proteomes" id="UP000283297">
    <property type="component" value="Unassembled WGS sequence"/>
</dbReference>
<dbReference type="EMBL" id="QRKN01000020">
    <property type="protein sequence ID" value="RHI17668.1"/>
    <property type="molecule type" value="Genomic_DNA"/>
</dbReference>
<evidence type="ECO:0000313" key="15">
    <source>
        <dbReference type="Proteomes" id="UP000261052"/>
    </source>
</evidence>
<dbReference type="EMBL" id="QSQP01000035">
    <property type="protein sequence ID" value="RGK38646.1"/>
    <property type="molecule type" value="Genomic_DNA"/>
</dbReference>
<dbReference type="AlphaFoldDB" id="A0A2U2ECU2"/>
<dbReference type="Proteomes" id="UP000260758">
    <property type="component" value="Unassembled WGS sequence"/>
</dbReference>
<evidence type="ECO:0000313" key="18">
    <source>
        <dbReference type="Proteomes" id="UP000283765"/>
    </source>
</evidence>
<dbReference type="PROSITE" id="PS50995">
    <property type="entry name" value="HTH_MARR_2"/>
    <property type="match status" value="1"/>
</dbReference>
<evidence type="ECO:0000313" key="20">
    <source>
        <dbReference type="Proteomes" id="UP000286104"/>
    </source>
</evidence>
<dbReference type="Proteomes" id="UP000286104">
    <property type="component" value="Unassembled WGS sequence"/>
</dbReference>
<dbReference type="EMBL" id="QSFB01000016">
    <property type="protein sequence ID" value="RHA11870.1"/>
    <property type="molecule type" value="Genomic_DNA"/>
</dbReference>
<dbReference type="EMBL" id="QSEN01000065">
    <property type="protein sequence ID" value="RGZ72361.1"/>
    <property type="molecule type" value="Genomic_DNA"/>
</dbReference>
<proteinExistence type="predicted"/>
<feature type="domain" description="HTH marR-type" evidence="1">
    <location>
        <begin position="1"/>
        <end position="139"/>
    </location>
</feature>
<dbReference type="Proteomes" id="UP000260717">
    <property type="component" value="Unassembled WGS sequence"/>
</dbReference>
<dbReference type="PANTHER" id="PTHR33164">
    <property type="entry name" value="TRANSCRIPTIONAL REGULATOR, MARR FAMILY"/>
    <property type="match status" value="1"/>
</dbReference>
<evidence type="ECO:0000313" key="14">
    <source>
        <dbReference type="Proteomes" id="UP000260758"/>
    </source>
</evidence>
<evidence type="ECO:0000313" key="11">
    <source>
        <dbReference type="EMBL" id="RHL26386.1"/>
    </source>
</evidence>
<evidence type="ECO:0000259" key="1">
    <source>
        <dbReference type="PROSITE" id="PS50995"/>
    </source>
</evidence>
<dbReference type="Proteomes" id="UP000285865">
    <property type="component" value="Unassembled WGS sequence"/>
</dbReference>
<organism evidence="2 12">
    <name type="scientific">Agathobacter rectalis</name>
    <dbReference type="NCBI Taxonomy" id="39491"/>
    <lineage>
        <taxon>Bacteria</taxon>
        <taxon>Bacillati</taxon>
        <taxon>Bacillota</taxon>
        <taxon>Clostridia</taxon>
        <taxon>Lachnospirales</taxon>
        <taxon>Lachnospiraceae</taxon>
        <taxon>Agathobacter</taxon>
    </lineage>
</organism>
<dbReference type="InterPro" id="IPR039422">
    <property type="entry name" value="MarR/SlyA-like"/>
</dbReference>
<evidence type="ECO:0000313" key="3">
    <source>
        <dbReference type="EMBL" id="RGK38646.1"/>
    </source>
</evidence>
<dbReference type="Pfam" id="PF12802">
    <property type="entry name" value="MarR_2"/>
    <property type="match status" value="1"/>
</dbReference>
<evidence type="ECO:0000313" key="12">
    <source>
        <dbReference type="Proteomes" id="UP000245905"/>
    </source>
</evidence>
<evidence type="ECO:0000313" key="6">
    <source>
        <dbReference type="EMBL" id="RGU18690.1"/>
    </source>
</evidence>
<dbReference type="Proteomes" id="UP000245905">
    <property type="component" value="Unassembled WGS sequence"/>
</dbReference>
<dbReference type="Proteomes" id="UP000286341">
    <property type="component" value="Unassembled WGS sequence"/>
</dbReference>
<dbReference type="RefSeq" id="WP_109258888.1">
    <property type="nucleotide sequence ID" value="NZ_JRFS01000070.1"/>
</dbReference>
<name>A0A2U2ECU2_9FIRM</name>
<evidence type="ECO:0000313" key="19">
    <source>
        <dbReference type="Proteomes" id="UP000285865"/>
    </source>
</evidence>
<evidence type="ECO:0000313" key="5">
    <source>
        <dbReference type="EMBL" id="RGM66695.1"/>
    </source>
</evidence>
<dbReference type="EMBL" id="QSTP01000029">
    <property type="protein sequence ID" value="RGM66695.1"/>
    <property type="molecule type" value="Genomic_DNA"/>
</dbReference>
<dbReference type="Gene3D" id="1.10.10.10">
    <property type="entry name" value="Winged helix-like DNA-binding domain superfamily/Winged helix DNA-binding domain"/>
    <property type="match status" value="1"/>
</dbReference>
<evidence type="ECO:0000313" key="7">
    <source>
        <dbReference type="EMBL" id="RGZ72361.1"/>
    </source>
</evidence>
<dbReference type="InterPro" id="IPR000835">
    <property type="entry name" value="HTH_MarR-typ"/>
</dbReference>
<comment type="caution">
    <text evidence="2">The sequence shown here is derived from an EMBL/GenBank/DDBJ whole genome shotgun (WGS) entry which is preliminary data.</text>
</comment>
<dbReference type="InterPro" id="IPR036388">
    <property type="entry name" value="WH-like_DNA-bd_sf"/>
</dbReference>
<reference evidence="13 14" key="2">
    <citation type="submission" date="2018-08" db="EMBL/GenBank/DDBJ databases">
        <title>A genome reference for cultivated species of the human gut microbiota.</title>
        <authorList>
            <person name="Zou Y."/>
            <person name="Xue W."/>
            <person name="Luo G."/>
        </authorList>
    </citation>
    <scope>NUCLEOTIDE SEQUENCE [LARGE SCALE GENOMIC DNA]</scope>
    <source>
        <strain evidence="6 18">AF17-27</strain>
        <strain evidence="11 16">AF38-24</strain>
        <strain evidence="10 19">AM16-11</strain>
        <strain evidence="9 20">AM36-3AA</strain>
        <strain evidence="8 21">AM44-1AT</strain>
        <strain evidence="7 17">AM48-7</strain>
        <strain evidence="5 14">OM07-13</strain>
        <strain evidence="4 13">OM08-12AT</strain>
        <strain evidence="3 15">TF11-15AC</strain>
    </source>
</reference>
<sequence>MNEDKIKRMLDACYLAKRIRELLPELPEGVTPAYIQYMDVIHKLKKKSENVKVSDISDYLKLPRPGVTRTVKEMEKKGYLSKYASNEDGRITYIAITEKGEELSERYDKNYYSRLLKYMDDISDDEADCMISTIEKFYKVMSERRVEIE</sequence>
<dbReference type="InterPro" id="IPR036390">
    <property type="entry name" value="WH_DNA-bd_sf"/>
</dbReference>
<dbReference type="Proteomes" id="UP000283765">
    <property type="component" value="Unassembled WGS sequence"/>
</dbReference>
<dbReference type="GO" id="GO:0003700">
    <property type="term" value="F:DNA-binding transcription factor activity"/>
    <property type="evidence" value="ECO:0007669"/>
    <property type="project" value="InterPro"/>
</dbReference>
<evidence type="ECO:0000313" key="13">
    <source>
        <dbReference type="Proteomes" id="UP000260717"/>
    </source>
</evidence>
<dbReference type="PANTHER" id="PTHR33164:SF43">
    <property type="entry name" value="HTH-TYPE TRANSCRIPTIONAL REPRESSOR YETL"/>
    <property type="match status" value="1"/>
</dbReference>
<dbReference type="EMBL" id="QSHU01000022">
    <property type="protein sequence ID" value="RHC36905.1"/>
    <property type="molecule type" value="Genomic_DNA"/>
</dbReference>
<dbReference type="PRINTS" id="PR00598">
    <property type="entry name" value="HTHMARR"/>
</dbReference>
<dbReference type="EMBL" id="QRON01000013">
    <property type="protein sequence ID" value="RHL26386.1"/>
    <property type="molecule type" value="Genomic_DNA"/>
</dbReference>
<evidence type="ECO:0000313" key="9">
    <source>
        <dbReference type="EMBL" id="RHC36905.1"/>
    </source>
</evidence>
<dbReference type="SMART" id="SM00347">
    <property type="entry name" value="HTH_MARR"/>
    <property type="match status" value="1"/>
</dbReference>
<dbReference type="EMBL" id="QSTI01000034">
    <property type="protein sequence ID" value="RGM44399.1"/>
    <property type="molecule type" value="Genomic_DNA"/>
</dbReference>
<protein>
    <submittedName>
        <fullName evidence="2">MarR family transcriptional regulator</fullName>
    </submittedName>
</protein>
<dbReference type="EMBL" id="JRFS01000070">
    <property type="protein sequence ID" value="PWE82325.1"/>
    <property type="molecule type" value="Genomic_DNA"/>
</dbReference>
<evidence type="ECO:0000313" key="10">
    <source>
        <dbReference type="EMBL" id="RHI17668.1"/>
    </source>
</evidence>
<dbReference type="Proteomes" id="UP000283431">
    <property type="component" value="Unassembled WGS sequence"/>
</dbReference>
<dbReference type="EMBL" id="QRXR01000051">
    <property type="protein sequence ID" value="RGU18690.1"/>
    <property type="molecule type" value="Genomic_DNA"/>
</dbReference>
<dbReference type="GO" id="GO:0006950">
    <property type="term" value="P:response to stress"/>
    <property type="evidence" value="ECO:0007669"/>
    <property type="project" value="TreeGrafter"/>
</dbReference>
<evidence type="ECO:0000313" key="21">
    <source>
        <dbReference type="Proteomes" id="UP000286341"/>
    </source>
</evidence>